<gene>
    <name evidence="2" type="ORF">BDV41DRAFT_546507</name>
</gene>
<keyword evidence="1" id="KW-0472">Membrane</keyword>
<dbReference type="Proteomes" id="UP000325433">
    <property type="component" value="Unassembled WGS sequence"/>
</dbReference>
<dbReference type="AlphaFoldDB" id="A0A5N6VMZ7"/>
<name>A0A5N6VMZ7_9EURO</name>
<evidence type="ECO:0000313" key="3">
    <source>
        <dbReference type="Proteomes" id="UP000325433"/>
    </source>
</evidence>
<evidence type="ECO:0000313" key="2">
    <source>
        <dbReference type="EMBL" id="KAE8309811.1"/>
    </source>
</evidence>
<keyword evidence="1" id="KW-1133">Transmembrane helix</keyword>
<organism evidence="2 3">
    <name type="scientific">Aspergillus transmontanensis</name>
    <dbReference type="NCBI Taxonomy" id="1034304"/>
    <lineage>
        <taxon>Eukaryota</taxon>
        <taxon>Fungi</taxon>
        <taxon>Dikarya</taxon>
        <taxon>Ascomycota</taxon>
        <taxon>Pezizomycotina</taxon>
        <taxon>Eurotiomycetes</taxon>
        <taxon>Eurotiomycetidae</taxon>
        <taxon>Eurotiales</taxon>
        <taxon>Aspergillaceae</taxon>
        <taxon>Aspergillus</taxon>
        <taxon>Aspergillus subgen. Circumdati</taxon>
    </lineage>
</organism>
<proteinExistence type="predicted"/>
<protein>
    <submittedName>
        <fullName evidence="2">Uncharacterized protein</fullName>
    </submittedName>
</protein>
<keyword evidence="3" id="KW-1185">Reference proteome</keyword>
<evidence type="ECO:0000256" key="1">
    <source>
        <dbReference type="SAM" id="Phobius"/>
    </source>
</evidence>
<reference evidence="3" key="1">
    <citation type="submission" date="2019-04" db="EMBL/GenBank/DDBJ databases">
        <title>Friends and foes A comparative genomics studyof 23 Aspergillus species from section Flavi.</title>
        <authorList>
            <consortium name="DOE Joint Genome Institute"/>
            <person name="Kjaerbolling I."/>
            <person name="Vesth T."/>
            <person name="Frisvad J.C."/>
            <person name="Nybo J.L."/>
            <person name="Theobald S."/>
            <person name="Kildgaard S."/>
            <person name="Isbrandt T."/>
            <person name="Kuo A."/>
            <person name="Sato A."/>
            <person name="Lyhne E.K."/>
            <person name="Kogle M.E."/>
            <person name="Wiebenga A."/>
            <person name="Kun R.S."/>
            <person name="Lubbers R.J."/>
            <person name="Makela M.R."/>
            <person name="Barry K."/>
            <person name="Chovatia M."/>
            <person name="Clum A."/>
            <person name="Daum C."/>
            <person name="Haridas S."/>
            <person name="He G."/>
            <person name="LaButti K."/>
            <person name="Lipzen A."/>
            <person name="Mondo S."/>
            <person name="Riley R."/>
            <person name="Salamov A."/>
            <person name="Simmons B.A."/>
            <person name="Magnuson J.K."/>
            <person name="Henrissat B."/>
            <person name="Mortensen U.H."/>
            <person name="Larsen T.O."/>
            <person name="Devries R.P."/>
            <person name="Grigoriev I.V."/>
            <person name="Machida M."/>
            <person name="Baker S.E."/>
            <person name="Andersen M.R."/>
        </authorList>
    </citation>
    <scope>NUCLEOTIDE SEQUENCE [LARGE SCALE GENOMIC DNA]</scope>
    <source>
        <strain evidence="3">CBS 130015</strain>
    </source>
</reference>
<feature type="non-terminal residue" evidence="2">
    <location>
        <position position="61"/>
    </location>
</feature>
<sequence length="61" mass="6669">MQLWLVSGDDAASASALPDLVDGSRGCFWEMLLPFVSRWSVSLILTVLLVGGFLGRLKIFL</sequence>
<keyword evidence="1" id="KW-0812">Transmembrane</keyword>
<accession>A0A5N6VMZ7</accession>
<feature type="transmembrane region" description="Helical" evidence="1">
    <location>
        <begin position="39"/>
        <end position="57"/>
    </location>
</feature>
<dbReference type="EMBL" id="ML738361">
    <property type="protein sequence ID" value="KAE8309811.1"/>
    <property type="molecule type" value="Genomic_DNA"/>
</dbReference>